<evidence type="ECO:0000256" key="1">
    <source>
        <dbReference type="SAM" id="MobiDB-lite"/>
    </source>
</evidence>
<keyword evidence="3" id="KW-1185">Reference proteome</keyword>
<dbReference type="EMBL" id="PNBA02000006">
    <property type="protein sequence ID" value="KAG6421136.1"/>
    <property type="molecule type" value="Genomic_DNA"/>
</dbReference>
<dbReference type="AlphaFoldDB" id="A0A8X8ZYF0"/>
<organism evidence="2">
    <name type="scientific">Salvia splendens</name>
    <name type="common">Scarlet sage</name>
    <dbReference type="NCBI Taxonomy" id="180675"/>
    <lineage>
        <taxon>Eukaryota</taxon>
        <taxon>Viridiplantae</taxon>
        <taxon>Streptophyta</taxon>
        <taxon>Embryophyta</taxon>
        <taxon>Tracheophyta</taxon>
        <taxon>Spermatophyta</taxon>
        <taxon>Magnoliopsida</taxon>
        <taxon>eudicotyledons</taxon>
        <taxon>Gunneridae</taxon>
        <taxon>Pentapetalae</taxon>
        <taxon>asterids</taxon>
        <taxon>lamiids</taxon>
        <taxon>Lamiales</taxon>
        <taxon>Lamiaceae</taxon>
        <taxon>Nepetoideae</taxon>
        <taxon>Mentheae</taxon>
        <taxon>Salviinae</taxon>
        <taxon>Salvia</taxon>
        <taxon>Salvia subgen. Calosphace</taxon>
        <taxon>core Calosphace</taxon>
    </lineage>
</organism>
<reference evidence="2" key="1">
    <citation type="submission" date="2018-01" db="EMBL/GenBank/DDBJ databases">
        <authorList>
            <person name="Mao J.F."/>
        </authorList>
    </citation>
    <scope>NUCLEOTIDE SEQUENCE</scope>
    <source>
        <strain evidence="2">Huo1</strain>
        <tissue evidence="2">Leaf</tissue>
    </source>
</reference>
<feature type="compositionally biased region" description="Low complexity" evidence="1">
    <location>
        <begin position="42"/>
        <end position="54"/>
    </location>
</feature>
<dbReference type="Proteomes" id="UP000298416">
    <property type="component" value="Unassembled WGS sequence"/>
</dbReference>
<accession>A0A8X8ZYF0</accession>
<comment type="caution">
    <text evidence="2">The sequence shown here is derived from an EMBL/GenBank/DDBJ whole genome shotgun (WGS) entry which is preliminary data.</text>
</comment>
<protein>
    <submittedName>
        <fullName evidence="2">Uncharacterized protein</fullName>
    </submittedName>
</protein>
<evidence type="ECO:0000313" key="3">
    <source>
        <dbReference type="Proteomes" id="UP000298416"/>
    </source>
</evidence>
<feature type="region of interest" description="Disordered" evidence="1">
    <location>
        <begin position="42"/>
        <end position="71"/>
    </location>
</feature>
<sequence>MRRAVAGANCRCYMATTPGRPAPAAQVEGLSAVLVGWRRMMSSAAEPTSSPPSSVKNNESPEEKAEKGGVVVSSNWGISRPKITREIWKEIWKEI</sequence>
<gene>
    <name evidence="2" type="ORF">SASPL_117685</name>
</gene>
<evidence type="ECO:0000313" key="2">
    <source>
        <dbReference type="EMBL" id="KAG6421136.1"/>
    </source>
</evidence>
<name>A0A8X8ZYF0_SALSN</name>
<proteinExistence type="predicted"/>
<reference evidence="2" key="2">
    <citation type="submission" date="2020-08" db="EMBL/GenBank/DDBJ databases">
        <title>Plant Genome Project.</title>
        <authorList>
            <person name="Zhang R.-G."/>
        </authorList>
    </citation>
    <scope>NUCLEOTIDE SEQUENCE</scope>
    <source>
        <strain evidence="2">Huo1</strain>
        <tissue evidence="2">Leaf</tissue>
    </source>
</reference>